<gene>
    <name evidence="2" type="ORF">A2765_01000</name>
</gene>
<proteinExistence type="predicted"/>
<feature type="compositionally biased region" description="Basic and acidic residues" evidence="1">
    <location>
        <begin position="13"/>
        <end position="41"/>
    </location>
</feature>
<evidence type="ECO:0000256" key="1">
    <source>
        <dbReference type="SAM" id="MobiDB-lite"/>
    </source>
</evidence>
<comment type="caution">
    <text evidence="2">The sequence shown here is derived from an EMBL/GenBank/DDBJ whole genome shotgun (WGS) entry which is preliminary data.</text>
</comment>
<name>A0A1F6DFC2_9BACT</name>
<organism evidence="2 3">
    <name type="scientific">Candidatus Kaiserbacteria bacterium RIFCSPHIGHO2_01_FULL_56_24</name>
    <dbReference type="NCBI Taxonomy" id="1798487"/>
    <lineage>
        <taxon>Bacteria</taxon>
        <taxon>Candidatus Kaiseribacteriota</taxon>
    </lineage>
</organism>
<feature type="region of interest" description="Disordered" evidence="1">
    <location>
        <begin position="1"/>
        <end position="44"/>
    </location>
</feature>
<dbReference type="Proteomes" id="UP000176377">
    <property type="component" value="Unassembled WGS sequence"/>
</dbReference>
<dbReference type="EMBL" id="MFLA01000013">
    <property type="protein sequence ID" value="OGG60129.1"/>
    <property type="molecule type" value="Genomic_DNA"/>
</dbReference>
<accession>A0A1F6DFC2</accession>
<dbReference type="AlphaFoldDB" id="A0A1F6DFC2"/>
<sequence length="104" mass="11758">MRARTSGTGAPRQGEKARSYEHTRRKDASITERPYVVRDGDNASPEHQALSREAASNELLRPPGAYGVLQCIYADFMEIGCGDFNQSEKKKWRQALKNAHRPRL</sequence>
<evidence type="ECO:0000313" key="3">
    <source>
        <dbReference type="Proteomes" id="UP000176377"/>
    </source>
</evidence>
<reference evidence="2 3" key="1">
    <citation type="journal article" date="2016" name="Nat. Commun.">
        <title>Thousands of microbial genomes shed light on interconnected biogeochemical processes in an aquifer system.</title>
        <authorList>
            <person name="Anantharaman K."/>
            <person name="Brown C.T."/>
            <person name="Hug L.A."/>
            <person name="Sharon I."/>
            <person name="Castelle C.J."/>
            <person name="Probst A.J."/>
            <person name="Thomas B.C."/>
            <person name="Singh A."/>
            <person name="Wilkins M.J."/>
            <person name="Karaoz U."/>
            <person name="Brodie E.L."/>
            <person name="Williams K.H."/>
            <person name="Hubbard S.S."/>
            <person name="Banfield J.F."/>
        </authorList>
    </citation>
    <scope>NUCLEOTIDE SEQUENCE [LARGE SCALE GENOMIC DNA]</scope>
</reference>
<evidence type="ECO:0000313" key="2">
    <source>
        <dbReference type="EMBL" id="OGG60129.1"/>
    </source>
</evidence>
<protein>
    <submittedName>
        <fullName evidence="2">Uncharacterized protein</fullName>
    </submittedName>
</protein>